<reference evidence="1" key="1">
    <citation type="submission" date="2019-04" db="EMBL/GenBank/DDBJ databases">
        <title>Microbes associate with the intestines of laboratory mice.</title>
        <authorList>
            <person name="Navarre W."/>
            <person name="Wong E."/>
            <person name="Huang K."/>
            <person name="Tropini C."/>
            <person name="Ng K."/>
            <person name="Yu B."/>
        </authorList>
    </citation>
    <scope>NUCLEOTIDE SEQUENCE</scope>
    <source>
        <strain evidence="1">NM72_1-8</strain>
    </source>
</reference>
<keyword evidence="2" id="KW-1185">Reference proteome</keyword>
<gene>
    <name evidence="1" type="ORF">E5357_08170</name>
</gene>
<evidence type="ECO:0000313" key="2">
    <source>
        <dbReference type="Proteomes" id="UP000307720"/>
    </source>
</evidence>
<accession>A0AC61R167</accession>
<organism evidence="1 2">
    <name type="scientific">Hominisplanchenecus murintestinalis</name>
    <dbReference type="NCBI Taxonomy" id="2941517"/>
    <lineage>
        <taxon>Bacteria</taxon>
        <taxon>Bacillati</taxon>
        <taxon>Bacillota</taxon>
        <taxon>Clostridia</taxon>
        <taxon>Lachnospirales</taxon>
        <taxon>Lachnospiraceae</taxon>
        <taxon>Hominisplanchenecus</taxon>
    </lineage>
</organism>
<comment type="caution">
    <text evidence="1">The sequence shown here is derived from an EMBL/GenBank/DDBJ whole genome shotgun (WGS) entry which is preliminary data.</text>
</comment>
<sequence>MEDKEMAKIGLKYPVAAPLKADGKTYDAGFVIAKAIKASVTANNNDVKLYADDGIAESDKSFKDGTLSLNVDDLAQSTYAKMLGHTFTEASADGGTPALVTASVSDISPFLGVGFYGEGIRDSKPFYMAKWLRKVKFAEPNDETDTRGETVAFQTPTIEGTVFQGDDGVWKEQAEFATEEEAVAWLNEKANITKTEAS</sequence>
<proteinExistence type="predicted"/>
<name>A0AC61R167_9FIRM</name>
<dbReference type="Proteomes" id="UP000307720">
    <property type="component" value="Unassembled WGS sequence"/>
</dbReference>
<protein>
    <submittedName>
        <fullName evidence="1">Phage tail protein</fullName>
    </submittedName>
</protein>
<dbReference type="EMBL" id="SRZB01000015">
    <property type="protein sequence ID" value="TGX98636.1"/>
    <property type="molecule type" value="Genomic_DNA"/>
</dbReference>
<evidence type="ECO:0000313" key="1">
    <source>
        <dbReference type="EMBL" id="TGX98636.1"/>
    </source>
</evidence>